<dbReference type="GO" id="GO:0016491">
    <property type="term" value="F:oxidoreductase activity"/>
    <property type="evidence" value="ECO:0007669"/>
    <property type="project" value="UniProtKB-KW"/>
</dbReference>
<dbReference type="SUPFAM" id="SSF51735">
    <property type="entry name" value="NAD(P)-binding Rossmann-fold domains"/>
    <property type="match status" value="1"/>
</dbReference>
<dbReference type="InterPro" id="IPR036291">
    <property type="entry name" value="NAD(P)-bd_dom_sf"/>
</dbReference>
<dbReference type="Gene3D" id="3.40.50.720">
    <property type="entry name" value="NAD(P)-binding Rossmann-like Domain"/>
    <property type="match status" value="1"/>
</dbReference>
<proteinExistence type="predicted"/>
<evidence type="ECO:0000313" key="2">
    <source>
        <dbReference type="EMBL" id="KAF2790544.1"/>
    </source>
</evidence>
<name>A0A6A6X322_9PLEO</name>
<dbReference type="PANTHER" id="PTHR47534:SF3">
    <property type="entry name" value="ALCOHOL DEHYDROGENASE-LIKE C-TERMINAL DOMAIN-CONTAINING PROTEIN"/>
    <property type="match status" value="1"/>
</dbReference>
<dbReference type="InterPro" id="IPR052228">
    <property type="entry name" value="Sec_Metab_Biosynth_Oxidored"/>
</dbReference>
<dbReference type="EMBL" id="MU002067">
    <property type="protein sequence ID" value="KAF2790544.1"/>
    <property type="molecule type" value="Genomic_DNA"/>
</dbReference>
<evidence type="ECO:0000256" key="1">
    <source>
        <dbReference type="ARBA" id="ARBA00023002"/>
    </source>
</evidence>
<dbReference type="AlphaFoldDB" id="A0A6A6X322"/>
<protein>
    <recommendedName>
        <fullName evidence="4">NAD(P)-binding protein</fullName>
    </recommendedName>
</protein>
<organism evidence="2 3">
    <name type="scientific">Melanomma pulvis-pyrius CBS 109.77</name>
    <dbReference type="NCBI Taxonomy" id="1314802"/>
    <lineage>
        <taxon>Eukaryota</taxon>
        <taxon>Fungi</taxon>
        <taxon>Dikarya</taxon>
        <taxon>Ascomycota</taxon>
        <taxon>Pezizomycotina</taxon>
        <taxon>Dothideomycetes</taxon>
        <taxon>Pleosporomycetidae</taxon>
        <taxon>Pleosporales</taxon>
        <taxon>Melanommataceae</taxon>
        <taxon>Melanomma</taxon>
    </lineage>
</organism>
<gene>
    <name evidence="2" type="ORF">K505DRAFT_250937</name>
</gene>
<evidence type="ECO:0000313" key="3">
    <source>
        <dbReference type="Proteomes" id="UP000799757"/>
    </source>
</evidence>
<reference evidence="2" key="1">
    <citation type="journal article" date="2020" name="Stud. Mycol.">
        <title>101 Dothideomycetes genomes: a test case for predicting lifestyles and emergence of pathogens.</title>
        <authorList>
            <person name="Haridas S."/>
            <person name="Albert R."/>
            <person name="Binder M."/>
            <person name="Bloem J."/>
            <person name="Labutti K."/>
            <person name="Salamov A."/>
            <person name="Andreopoulos B."/>
            <person name="Baker S."/>
            <person name="Barry K."/>
            <person name="Bills G."/>
            <person name="Bluhm B."/>
            <person name="Cannon C."/>
            <person name="Castanera R."/>
            <person name="Culley D."/>
            <person name="Daum C."/>
            <person name="Ezra D."/>
            <person name="Gonzalez J."/>
            <person name="Henrissat B."/>
            <person name="Kuo A."/>
            <person name="Liang C."/>
            <person name="Lipzen A."/>
            <person name="Lutzoni F."/>
            <person name="Magnuson J."/>
            <person name="Mondo S."/>
            <person name="Nolan M."/>
            <person name="Ohm R."/>
            <person name="Pangilinan J."/>
            <person name="Park H.-J."/>
            <person name="Ramirez L."/>
            <person name="Alfaro M."/>
            <person name="Sun H."/>
            <person name="Tritt A."/>
            <person name="Yoshinaga Y."/>
            <person name="Zwiers L.-H."/>
            <person name="Turgeon B."/>
            <person name="Goodwin S."/>
            <person name="Spatafora J."/>
            <person name="Crous P."/>
            <person name="Grigoriev I."/>
        </authorList>
    </citation>
    <scope>NUCLEOTIDE SEQUENCE</scope>
    <source>
        <strain evidence="2">CBS 109.77</strain>
    </source>
</reference>
<evidence type="ECO:0008006" key="4">
    <source>
        <dbReference type="Google" id="ProtNLM"/>
    </source>
</evidence>
<dbReference type="Pfam" id="PF00106">
    <property type="entry name" value="adh_short"/>
    <property type="match status" value="1"/>
</dbReference>
<dbReference type="OrthoDB" id="2898509at2759"/>
<sequence length="339" mass="36110">MVSQTTISASNARLPTTLVAVFVGGTSGIGEYTLKSLARHCTHPRAYFIGRSSTSATRILAELQTINPKGTYTFLQSDVGELKNVDAVCAQIRAQEPAVNLLVLSQGTMAAGIETSEGLHLPASLIIHSRVRFMLNLLPQLQAAPGVRRVVSIFTGTKEGPMDVPDLQMRNLGYSLLKARGQAASTVTLAMEAVAKTAPDVAFVHDFPGPVMTNFARGDGVAKLAMRTVSRVLAPFLFVPPDVSGDRHLYLATSARYPSRSGAGAGVAVEKGEAGSGGEVARGIDGNVGSGFYVVDENCESAKREVEAVVEKLRSEGKDKVVWEHVVGEFMRITGRERI</sequence>
<keyword evidence="3" id="KW-1185">Reference proteome</keyword>
<dbReference type="Proteomes" id="UP000799757">
    <property type="component" value="Unassembled WGS sequence"/>
</dbReference>
<accession>A0A6A6X322</accession>
<dbReference type="InterPro" id="IPR002347">
    <property type="entry name" value="SDR_fam"/>
</dbReference>
<dbReference type="PANTHER" id="PTHR47534">
    <property type="entry name" value="YALI0E05731P"/>
    <property type="match status" value="1"/>
</dbReference>
<keyword evidence="1" id="KW-0560">Oxidoreductase</keyword>